<dbReference type="SMART" id="SM00530">
    <property type="entry name" value="HTH_XRE"/>
    <property type="match status" value="1"/>
</dbReference>
<dbReference type="InterPro" id="IPR001387">
    <property type="entry name" value="Cro/C1-type_HTH"/>
</dbReference>
<dbReference type="InterPro" id="IPR010982">
    <property type="entry name" value="Lambda_DNA-bd_dom_sf"/>
</dbReference>
<dbReference type="GO" id="GO:0003677">
    <property type="term" value="F:DNA binding"/>
    <property type="evidence" value="ECO:0007669"/>
    <property type="project" value="InterPro"/>
</dbReference>
<dbReference type="Gene3D" id="1.10.260.40">
    <property type="entry name" value="lambda repressor-like DNA-binding domains"/>
    <property type="match status" value="1"/>
</dbReference>
<dbReference type="PROSITE" id="PS50943">
    <property type="entry name" value="HTH_CROC1"/>
    <property type="match status" value="1"/>
</dbReference>
<reference evidence="2" key="1">
    <citation type="journal article" date="2021" name="Proc. Natl. Acad. Sci. U.S.A.">
        <title>A Catalog of Tens of Thousands of Viruses from Human Metagenomes Reveals Hidden Associations with Chronic Diseases.</title>
        <authorList>
            <person name="Tisza M.J."/>
            <person name="Buck C.B."/>
        </authorList>
    </citation>
    <scope>NUCLEOTIDE SEQUENCE</scope>
    <source>
        <strain evidence="2">CtQf419</strain>
    </source>
</reference>
<sequence>MENKTLEYALLVMKKLRVERGLTQQDLAVALEYQTGKGYSDIENGRRKLCLEHLEKLAKFYQVPIAIFFEENSTEMVQDA</sequence>
<dbReference type="Pfam" id="PF01381">
    <property type="entry name" value="HTH_3"/>
    <property type="match status" value="1"/>
</dbReference>
<accession>A0A8S5UKH2</accession>
<protein>
    <submittedName>
        <fullName evidence="2">Helix-turn-helix XRE-family like protein</fullName>
    </submittedName>
</protein>
<dbReference type="EMBL" id="BK016102">
    <property type="protein sequence ID" value="DAF94976.1"/>
    <property type="molecule type" value="Genomic_DNA"/>
</dbReference>
<proteinExistence type="predicted"/>
<evidence type="ECO:0000313" key="2">
    <source>
        <dbReference type="EMBL" id="DAF94976.1"/>
    </source>
</evidence>
<name>A0A8S5UKH2_9CAUD</name>
<feature type="domain" description="HTH cro/C1-type" evidence="1">
    <location>
        <begin position="13"/>
        <end position="68"/>
    </location>
</feature>
<organism evidence="2">
    <name type="scientific">Myoviridae sp. ctQf419</name>
    <dbReference type="NCBI Taxonomy" id="2825102"/>
    <lineage>
        <taxon>Viruses</taxon>
        <taxon>Duplodnaviria</taxon>
        <taxon>Heunggongvirae</taxon>
        <taxon>Uroviricota</taxon>
        <taxon>Caudoviricetes</taxon>
    </lineage>
</organism>
<dbReference type="CDD" id="cd00093">
    <property type="entry name" value="HTH_XRE"/>
    <property type="match status" value="1"/>
</dbReference>
<dbReference type="SUPFAM" id="SSF47413">
    <property type="entry name" value="lambda repressor-like DNA-binding domains"/>
    <property type="match status" value="1"/>
</dbReference>
<evidence type="ECO:0000259" key="1">
    <source>
        <dbReference type="PROSITE" id="PS50943"/>
    </source>
</evidence>